<organism evidence="1 2">
    <name type="scientific">Gonium pectorale</name>
    <name type="common">Green alga</name>
    <dbReference type="NCBI Taxonomy" id="33097"/>
    <lineage>
        <taxon>Eukaryota</taxon>
        <taxon>Viridiplantae</taxon>
        <taxon>Chlorophyta</taxon>
        <taxon>core chlorophytes</taxon>
        <taxon>Chlorophyceae</taxon>
        <taxon>CS clade</taxon>
        <taxon>Chlamydomonadales</taxon>
        <taxon>Volvocaceae</taxon>
        <taxon>Gonium</taxon>
    </lineage>
</organism>
<keyword evidence="2" id="KW-1185">Reference proteome</keyword>
<evidence type="ECO:0000313" key="2">
    <source>
        <dbReference type="Proteomes" id="UP000075714"/>
    </source>
</evidence>
<protein>
    <submittedName>
        <fullName evidence="1">Uncharacterized protein</fullName>
    </submittedName>
</protein>
<dbReference type="Proteomes" id="UP000075714">
    <property type="component" value="Unassembled WGS sequence"/>
</dbReference>
<reference evidence="2" key="1">
    <citation type="journal article" date="2016" name="Nat. Commun.">
        <title>The Gonium pectorale genome demonstrates co-option of cell cycle regulation during the evolution of multicellularity.</title>
        <authorList>
            <person name="Hanschen E.R."/>
            <person name="Marriage T.N."/>
            <person name="Ferris P.J."/>
            <person name="Hamaji T."/>
            <person name="Toyoda A."/>
            <person name="Fujiyama A."/>
            <person name="Neme R."/>
            <person name="Noguchi H."/>
            <person name="Minakuchi Y."/>
            <person name="Suzuki M."/>
            <person name="Kawai-Toyooka H."/>
            <person name="Smith D.R."/>
            <person name="Sparks H."/>
            <person name="Anderson J."/>
            <person name="Bakaric R."/>
            <person name="Luria V."/>
            <person name="Karger A."/>
            <person name="Kirschner M.W."/>
            <person name="Durand P.M."/>
            <person name="Michod R.E."/>
            <person name="Nozaki H."/>
            <person name="Olson B.J."/>
        </authorList>
    </citation>
    <scope>NUCLEOTIDE SEQUENCE [LARGE SCALE GENOMIC DNA]</scope>
    <source>
        <strain evidence="2">NIES-2863</strain>
    </source>
</reference>
<proteinExistence type="predicted"/>
<comment type="caution">
    <text evidence="1">The sequence shown here is derived from an EMBL/GenBank/DDBJ whole genome shotgun (WGS) entry which is preliminary data.</text>
</comment>
<sequence length="391" mass="38566">MATMVAAAGGTTGNGERLGDFGAAAAGGTGHDGETSAVLCVLRELFEEDPCLLLLAKDMLRQAATRPGHAPPMAHTVHLSTYSALLGGRDPAAVAAAAAGGASSLGANNGTRQVGFLGAAALQAAVQTGQVRVHVCAYQPPAAVPQAETGAAGSRESSATLGHAWQPAIVLEWPAASRTVSMSALPPLPAATPFSALSYAMMSAPAPAPRGPLSNAQLRLHFLDNDGTTSSAALTLEGGHLIASTAGHPPVIHTGSDAAMRSASVPSLSFGMAGALGPQDAGADGHAAGDRAPAVASGMEPAAGGCAGVDAAADTAGVAAAGASTRPLSSGGAADGAAASGPELAPLAGAELLYVIQTWQRHHLLLASVPYAITLFDCQGRVLQQNQVRNT</sequence>
<accession>A0A150GU20</accession>
<evidence type="ECO:0000313" key="1">
    <source>
        <dbReference type="EMBL" id="KXZ53243.1"/>
    </source>
</evidence>
<dbReference type="EMBL" id="LSYV01000008">
    <property type="protein sequence ID" value="KXZ53243.1"/>
    <property type="molecule type" value="Genomic_DNA"/>
</dbReference>
<gene>
    <name evidence="1" type="ORF">GPECTOR_7g1137</name>
</gene>
<dbReference type="AlphaFoldDB" id="A0A150GU20"/>
<name>A0A150GU20_GONPE</name>